<feature type="domain" description="Ketoreductase" evidence="4">
    <location>
        <begin position="6"/>
        <end position="188"/>
    </location>
</feature>
<dbReference type="AlphaFoldDB" id="A0A7G5XM56"/>
<dbReference type="PRINTS" id="PR00081">
    <property type="entry name" value="GDHRDH"/>
</dbReference>
<dbReference type="Gene3D" id="3.40.50.720">
    <property type="entry name" value="NAD(P)-binding Rossmann-like Domain"/>
    <property type="match status" value="1"/>
</dbReference>
<organism evidence="5 6">
    <name type="scientific">Lacibacter sediminis</name>
    <dbReference type="NCBI Taxonomy" id="2760713"/>
    <lineage>
        <taxon>Bacteria</taxon>
        <taxon>Pseudomonadati</taxon>
        <taxon>Bacteroidota</taxon>
        <taxon>Chitinophagia</taxon>
        <taxon>Chitinophagales</taxon>
        <taxon>Chitinophagaceae</taxon>
        <taxon>Lacibacter</taxon>
    </lineage>
</organism>
<proteinExistence type="inferred from homology"/>
<dbReference type="InterPro" id="IPR057326">
    <property type="entry name" value="KR_dom"/>
</dbReference>
<dbReference type="InterPro" id="IPR002347">
    <property type="entry name" value="SDR_fam"/>
</dbReference>
<dbReference type="GO" id="GO:0016020">
    <property type="term" value="C:membrane"/>
    <property type="evidence" value="ECO:0007669"/>
    <property type="project" value="TreeGrafter"/>
</dbReference>
<dbReference type="InterPro" id="IPR020904">
    <property type="entry name" value="Sc_DH/Rdtase_CS"/>
</dbReference>
<dbReference type="PANTHER" id="PTHR44196:SF1">
    <property type="entry name" value="DEHYDROGENASE_REDUCTASE SDR FAMILY MEMBER 7B"/>
    <property type="match status" value="1"/>
</dbReference>
<dbReference type="InterPro" id="IPR036291">
    <property type="entry name" value="NAD(P)-bd_dom_sf"/>
</dbReference>
<dbReference type="Proteomes" id="UP000515344">
    <property type="component" value="Chromosome"/>
</dbReference>
<keyword evidence="2" id="KW-0560">Oxidoreductase</keyword>
<dbReference type="Pfam" id="PF00106">
    <property type="entry name" value="adh_short"/>
    <property type="match status" value="1"/>
</dbReference>
<evidence type="ECO:0000256" key="2">
    <source>
        <dbReference type="ARBA" id="ARBA00023002"/>
    </source>
</evidence>
<comment type="similarity">
    <text evidence="1 3">Belongs to the short-chain dehydrogenases/reductases (SDR) family.</text>
</comment>
<evidence type="ECO:0000256" key="3">
    <source>
        <dbReference type="RuleBase" id="RU000363"/>
    </source>
</evidence>
<dbReference type="SUPFAM" id="SSF51735">
    <property type="entry name" value="NAD(P)-binding Rossmann-fold domains"/>
    <property type="match status" value="1"/>
</dbReference>
<reference evidence="6" key="1">
    <citation type="submission" date="2020-08" db="EMBL/GenBank/DDBJ databases">
        <title>Lacibacter sp. S13-6-6 genome sequencing.</title>
        <authorList>
            <person name="Jin L."/>
        </authorList>
    </citation>
    <scope>NUCLEOTIDE SEQUENCE [LARGE SCALE GENOMIC DNA]</scope>
    <source>
        <strain evidence="6">S13-6-6</strain>
    </source>
</reference>
<dbReference type="RefSeq" id="WP_182806451.1">
    <property type="nucleotide sequence ID" value="NZ_CP060007.1"/>
</dbReference>
<dbReference type="EMBL" id="CP060007">
    <property type="protein sequence ID" value="QNA46559.1"/>
    <property type="molecule type" value="Genomic_DNA"/>
</dbReference>
<gene>
    <name evidence="5" type="ORF">H4075_10425</name>
</gene>
<name>A0A7G5XM56_9BACT</name>
<dbReference type="KEGG" id="lacs:H4075_10425"/>
<dbReference type="PROSITE" id="PS00061">
    <property type="entry name" value="ADH_SHORT"/>
    <property type="match status" value="1"/>
</dbReference>
<evidence type="ECO:0000313" key="6">
    <source>
        <dbReference type="Proteomes" id="UP000515344"/>
    </source>
</evidence>
<dbReference type="PANTHER" id="PTHR44196">
    <property type="entry name" value="DEHYDROGENASE/REDUCTASE SDR FAMILY MEMBER 7B"/>
    <property type="match status" value="1"/>
</dbReference>
<evidence type="ECO:0000313" key="5">
    <source>
        <dbReference type="EMBL" id="QNA46559.1"/>
    </source>
</evidence>
<evidence type="ECO:0000256" key="1">
    <source>
        <dbReference type="ARBA" id="ARBA00006484"/>
    </source>
</evidence>
<dbReference type="GO" id="GO:0016491">
    <property type="term" value="F:oxidoreductase activity"/>
    <property type="evidence" value="ECO:0007669"/>
    <property type="project" value="UniProtKB-KW"/>
</dbReference>
<dbReference type="PRINTS" id="PR00080">
    <property type="entry name" value="SDRFAMILY"/>
</dbReference>
<evidence type="ECO:0000259" key="4">
    <source>
        <dbReference type="SMART" id="SM00822"/>
    </source>
</evidence>
<accession>A0A7G5XM56</accession>
<dbReference type="SMART" id="SM00822">
    <property type="entry name" value="PKS_KR"/>
    <property type="match status" value="1"/>
</dbReference>
<protein>
    <submittedName>
        <fullName evidence="5">SDR family NAD(P)-dependent oxidoreductase</fullName>
    </submittedName>
</protein>
<sequence length="246" mass="26825">MNISGNTILITGGGSGIGLATAKLLDQFENRLILVGRNKQKLQYAVSQLTNAEFFIADVTDPHDVQSLVKHAESEFPDLNILINNAGVAYTYSIQRIEDSFEKATAEINTNYLANVHLTTKLLPLLLKNNESAIINNSSVTALVPALKIPTYSASKAALHSFSQSLRYLLQAQSNVKVFEVLPPLVDTDFSKEIDGPKISPEKVAETILHGMETDTYEIFVGVAAELSKVVRNSPETAIKLLNQLA</sequence>
<keyword evidence="6" id="KW-1185">Reference proteome</keyword>